<dbReference type="InParanoid" id="A0A3N4LTI3"/>
<name>A0A3N4LTI3_9PEZI</name>
<keyword evidence="2" id="KW-1185">Reference proteome</keyword>
<reference evidence="1 2" key="1">
    <citation type="journal article" date="2018" name="Nat. Ecol. Evol.">
        <title>Pezizomycetes genomes reveal the molecular basis of ectomycorrhizal truffle lifestyle.</title>
        <authorList>
            <person name="Murat C."/>
            <person name="Payen T."/>
            <person name="Noel B."/>
            <person name="Kuo A."/>
            <person name="Morin E."/>
            <person name="Chen J."/>
            <person name="Kohler A."/>
            <person name="Krizsan K."/>
            <person name="Balestrini R."/>
            <person name="Da Silva C."/>
            <person name="Montanini B."/>
            <person name="Hainaut M."/>
            <person name="Levati E."/>
            <person name="Barry K.W."/>
            <person name="Belfiori B."/>
            <person name="Cichocki N."/>
            <person name="Clum A."/>
            <person name="Dockter R.B."/>
            <person name="Fauchery L."/>
            <person name="Guy J."/>
            <person name="Iotti M."/>
            <person name="Le Tacon F."/>
            <person name="Lindquist E.A."/>
            <person name="Lipzen A."/>
            <person name="Malagnac F."/>
            <person name="Mello A."/>
            <person name="Molinier V."/>
            <person name="Miyauchi S."/>
            <person name="Poulain J."/>
            <person name="Riccioni C."/>
            <person name="Rubini A."/>
            <person name="Sitrit Y."/>
            <person name="Splivallo R."/>
            <person name="Traeger S."/>
            <person name="Wang M."/>
            <person name="Zifcakova L."/>
            <person name="Wipf D."/>
            <person name="Zambonelli A."/>
            <person name="Paolocci F."/>
            <person name="Nowrousian M."/>
            <person name="Ottonello S."/>
            <person name="Baldrian P."/>
            <person name="Spatafora J.W."/>
            <person name="Henrissat B."/>
            <person name="Nagy L.G."/>
            <person name="Aury J.M."/>
            <person name="Wincker P."/>
            <person name="Grigoriev I.V."/>
            <person name="Bonfante P."/>
            <person name="Martin F.M."/>
        </authorList>
    </citation>
    <scope>NUCLEOTIDE SEQUENCE [LARGE SCALE GENOMIC DNA]</scope>
    <source>
        <strain evidence="1 2">ATCC MYA-4762</strain>
    </source>
</reference>
<evidence type="ECO:0000313" key="1">
    <source>
        <dbReference type="EMBL" id="RPB21325.1"/>
    </source>
</evidence>
<proteinExistence type="predicted"/>
<feature type="non-terminal residue" evidence="1">
    <location>
        <position position="1"/>
    </location>
</feature>
<gene>
    <name evidence="1" type="ORF">L211DRAFT_840752</name>
</gene>
<dbReference type="Proteomes" id="UP000267821">
    <property type="component" value="Unassembled WGS sequence"/>
</dbReference>
<dbReference type="AlphaFoldDB" id="A0A3N4LTI3"/>
<evidence type="ECO:0000313" key="2">
    <source>
        <dbReference type="Proteomes" id="UP000267821"/>
    </source>
</evidence>
<protein>
    <submittedName>
        <fullName evidence="1">Uncharacterized protein</fullName>
    </submittedName>
</protein>
<accession>A0A3N4LTI3</accession>
<dbReference type="EMBL" id="ML121560">
    <property type="protein sequence ID" value="RPB21325.1"/>
    <property type="molecule type" value="Genomic_DNA"/>
</dbReference>
<sequence>DLTRHARAHSYMNVGHGEMKPLQAIIHNAIKTASTSAVSEYSCKSSDRFWRQKTTTRYGPKPEPLAQIVFHHRLGPIKRVKRSYSKAKEIEVLMLMIHHRIIRNYTKEYRPPNQIESASYLKIPQSTISVWYQEEVQEIHKRRMPS</sequence>
<dbReference type="OrthoDB" id="5422061at2759"/>
<organism evidence="1 2">
    <name type="scientific">Terfezia boudieri ATCC MYA-4762</name>
    <dbReference type="NCBI Taxonomy" id="1051890"/>
    <lineage>
        <taxon>Eukaryota</taxon>
        <taxon>Fungi</taxon>
        <taxon>Dikarya</taxon>
        <taxon>Ascomycota</taxon>
        <taxon>Pezizomycotina</taxon>
        <taxon>Pezizomycetes</taxon>
        <taxon>Pezizales</taxon>
        <taxon>Pezizaceae</taxon>
        <taxon>Terfezia</taxon>
    </lineage>
</organism>
<dbReference type="STRING" id="1051890.A0A3N4LTI3"/>